<feature type="transmembrane region" description="Helical" evidence="14">
    <location>
        <begin position="51"/>
        <end position="70"/>
    </location>
</feature>
<accession>A0AAW0DIY3</accession>
<dbReference type="InterPro" id="IPR001522">
    <property type="entry name" value="FADS-1_CS"/>
</dbReference>
<keyword evidence="3 13" id="KW-0444">Lipid biosynthesis</keyword>
<comment type="function">
    <text evidence="13">Stearoyl-CoA desaturase that utilizes O(2) and electrons from reduced cytochrome b5 to introduce the first double bond into saturated fatty acyl-CoA substrates.</text>
</comment>
<dbReference type="CDD" id="cd03505">
    <property type="entry name" value="Delta9-FADS-like"/>
    <property type="match status" value="1"/>
</dbReference>
<organism evidence="16 17">
    <name type="scientific">Favolaschia claudopus</name>
    <dbReference type="NCBI Taxonomy" id="2862362"/>
    <lineage>
        <taxon>Eukaryota</taxon>
        <taxon>Fungi</taxon>
        <taxon>Dikarya</taxon>
        <taxon>Basidiomycota</taxon>
        <taxon>Agaricomycotina</taxon>
        <taxon>Agaricomycetes</taxon>
        <taxon>Agaricomycetidae</taxon>
        <taxon>Agaricales</taxon>
        <taxon>Marasmiineae</taxon>
        <taxon>Mycenaceae</taxon>
        <taxon>Favolaschia</taxon>
    </lineage>
</organism>
<evidence type="ECO:0000313" key="17">
    <source>
        <dbReference type="Proteomes" id="UP001362999"/>
    </source>
</evidence>
<evidence type="ECO:0000256" key="13">
    <source>
        <dbReference type="PIRNR" id="PIRNR000345"/>
    </source>
</evidence>
<dbReference type="Pfam" id="PF00173">
    <property type="entry name" value="Cyt-b5"/>
    <property type="match status" value="1"/>
</dbReference>
<comment type="subcellular location">
    <subcellularLocation>
        <location evidence="1">Membrane</location>
        <topology evidence="1">Multi-pass membrane protein</topology>
    </subcellularLocation>
</comment>
<dbReference type="GO" id="GO:0006636">
    <property type="term" value="P:unsaturated fatty acid biosynthetic process"/>
    <property type="evidence" value="ECO:0007669"/>
    <property type="project" value="UniProtKB-UniRule"/>
</dbReference>
<evidence type="ECO:0000256" key="6">
    <source>
        <dbReference type="ARBA" id="ARBA00022832"/>
    </source>
</evidence>
<dbReference type="InterPro" id="IPR015876">
    <property type="entry name" value="Acyl-CoA_DS"/>
</dbReference>
<keyword evidence="7 14" id="KW-1133">Transmembrane helix</keyword>
<keyword evidence="12 13" id="KW-0275">Fatty acid biosynthesis</keyword>
<dbReference type="PROSITE" id="PS00476">
    <property type="entry name" value="FATTY_ACID_DESATUR_1"/>
    <property type="match status" value="1"/>
</dbReference>
<dbReference type="PRINTS" id="PR00363">
    <property type="entry name" value="CYTOCHROMEB5"/>
</dbReference>
<dbReference type="InterPro" id="IPR001199">
    <property type="entry name" value="Cyt_B5-like_heme/steroid-bd"/>
</dbReference>
<comment type="cofactor">
    <cofactor evidence="13">
        <name>Fe(2+)</name>
        <dbReference type="ChEBI" id="CHEBI:29033"/>
    </cofactor>
    <text evidence="13">Expected to bind 2 Fe(2+) ions per subunit.</text>
</comment>
<dbReference type="AlphaFoldDB" id="A0AAW0DIY3"/>
<dbReference type="PANTHER" id="PTHR11351">
    <property type="entry name" value="ACYL-COA DESATURASE"/>
    <property type="match status" value="1"/>
</dbReference>
<dbReference type="GO" id="GO:0005789">
    <property type="term" value="C:endoplasmic reticulum membrane"/>
    <property type="evidence" value="ECO:0007669"/>
    <property type="project" value="TreeGrafter"/>
</dbReference>
<dbReference type="InterPro" id="IPR009160">
    <property type="entry name" value="Acyl-CoA_deSatase_haem/ster-bd"/>
</dbReference>
<protein>
    <recommendedName>
        <fullName evidence="13">Acyl-CoA desaturase</fullName>
        <ecNumber evidence="13">1.14.19.1</ecNumber>
    </recommendedName>
</protein>
<dbReference type="Gene3D" id="3.10.120.10">
    <property type="entry name" value="Cytochrome b5-like heme/steroid binding domain"/>
    <property type="match status" value="1"/>
</dbReference>
<dbReference type="SMART" id="SM01117">
    <property type="entry name" value="Cyt-b5"/>
    <property type="match status" value="1"/>
</dbReference>
<evidence type="ECO:0000256" key="1">
    <source>
        <dbReference type="ARBA" id="ARBA00004141"/>
    </source>
</evidence>
<evidence type="ECO:0000256" key="14">
    <source>
        <dbReference type="SAM" id="Phobius"/>
    </source>
</evidence>
<feature type="domain" description="Cytochrome b5 heme-binding" evidence="15">
    <location>
        <begin position="325"/>
        <end position="393"/>
    </location>
</feature>
<evidence type="ECO:0000256" key="12">
    <source>
        <dbReference type="ARBA" id="ARBA00023160"/>
    </source>
</evidence>
<proteinExistence type="inferred from homology"/>
<comment type="caution">
    <text evidence="16">The sequence shown here is derived from an EMBL/GenBank/DDBJ whole genome shotgun (WGS) entry which is preliminary data.</text>
</comment>
<keyword evidence="13" id="KW-0249">Electron transport</keyword>
<dbReference type="PANTHER" id="PTHR11351:SF31">
    <property type="entry name" value="DESATURASE 1, ISOFORM A-RELATED"/>
    <property type="match status" value="1"/>
</dbReference>
<evidence type="ECO:0000256" key="7">
    <source>
        <dbReference type="ARBA" id="ARBA00022989"/>
    </source>
</evidence>
<evidence type="ECO:0000256" key="5">
    <source>
        <dbReference type="ARBA" id="ARBA00022723"/>
    </source>
</evidence>
<comment type="catalytic activity">
    <reaction evidence="13">
        <text>octadecanoyl-CoA + 2 Fe(II)-[cytochrome b5] + O2 + 2 H(+) = (9Z)-octadecenoyl-CoA + 2 Fe(III)-[cytochrome b5] + 2 H2O</text>
        <dbReference type="Rhea" id="RHEA:19721"/>
        <dbReference type="Rhea" id="RHEA-COMP:10438"/>
        <dbReference type="Rhea" id="RHEA-COMP:10439"/>
        <dbReference type="ChEBI" id="CHEBI:15377"/>
        <dbReference type="ChEBI" id="CHEBI:15378"/>
        <dbReference type="ChEBI" id="CHEBI:15379"/>
        <dbReference type="ChEBI" id="CHEBI:29033"/>
        <dbReference type="ChEBI" id="CHEBI:29034"/>
        <dbReference type="ChEBI" id="CHEBI:57387"/>
        <dbReference type="ChEBI" id="CHEBI:57394"/>
        <dbReference type="EC" id="1.14.19.1"/>
    </reaction>
</comment>
<dbReference type="PROSITE" id="PS50255">
    <property type="entry name" value="CYTOCHROME_B5_2"/>
    <property type="match status" value="1"/>
</dbReference>
<reference evidence="16 17" key="1">
    <citation type="journal article" date="2024" name="J Genomics">
        <title>Draft genome sequencing and assembly of Favolaschia claudopus CIRM-BRFM 2984 isolated from oak limbs.</title>
        <authorList>
            <person name="Navarro D."/>
            <person name="Drula E."/>
            <person name="Chaduli D."/>
            <person name="Cazenave R."/>
            <person name="Ahrendt S."/>
            <person name="Wang J."/>
            <person name="Lipzen A."/>
            <person name="Daum C."/>
            <person name="Barry K."/>
            <person name="Grigoriev I.V."/>
            <person name="Favel A."/>
            <person name="Rosso M.N."/>
            <person name="Martin F."/>
        </authorList>
    </citation>
    <scope>NUCLEOTIDE SEQUENCE [LARGE SCALE GENOMIC DNA]</scope>
    <source>
        <strain evidence="16 17">CIRM-BRFM 2984</strain>
    </source>
</reference>
<dbReference type="Proteomes" id="UP001362999">
    <property type="component" value="Unassembled WGS sequence"/>
</dbReference>
<keyword evidence="13" id="KW-0349">Heme</keyword>
<sequence>MTLPPTTPMAPGAHKFPQVTGIRWFNVAILVLTPLIAVYGLAFVPLVTKTTVFACGYYLFSMLGITAGYHRLWSHRSYNACLPLQIFLMLGGISSVQGSCYFWARSHRSHHRWTDTEKDPYDSSRGLFWTHLGWIIFKTKLRSGPVDSSDLGTDPLVQWTHYNYFPLAAVFGYALPALIPALWNDFWGGFCFSGALRLTIAHHCTFAINSLAHYLGSTPYDDRLSPRDHLLSAILTMGEGYHNFHHQFPMDYRNAYLWYQYDPTKWFIAVCKLLGLASNLRVFPSNEIAKGALTMQLKHLKKVQDSIIWPREVEQLPIVTWDNFQEESKSRPLILVSGFIHDVSTFLDQHPGGAACLTKNTGKDMTAAFFGGVYRHSNAAHNLMSMMRVGILAGGVCPPNQSIPPSQVLFVARRQQPDTQPDTPTQ</sequence>
<evidence type="ECO:0000256" key="10">
    <source>
        <dbReference type="ARBA" id="ARBA00023098"/>
    </source>
</evidence>
<evidence type="ECO:0000313" key="16">
    <source>
        <dbReference type="EMBL" id="KAK7052267.1"/>
    </source>
</evidence>
<evidence type="ECO:0000256" key="3">
    <source>
        <dbReference type="ARBA" id="ARBA00022516"/>
    </source>
</evidence>
<dbReference type="GO" id="GO:0005506">
    <property type="term" value="F:iron ion binding"/>
    <property type="evidence" value="ECO:0007669"/>
    <property type="project" value="TreeGrafter"/>
</dbReference>
<keyword evidence="8 13" id="KW-0560">Oxidoreductase</keyword>
<comment type="similarity">
    <text evidence="2 13">Belongs to the fatty acid desaturase type 1 family.</text>
</comment>
<feature type="transmembrane region" description="Helical" evidence="14">
    <location>
        <begin position="82"/>
        <end position="104"/>
    </location>
</feature>
<evidence type="ECO:0000256" key="9">
    <source>
        <dbReference type="ARBA" id="ARBA00023004"/>
    </source>
</evidence>
<keyword evidence="9 13" id="KW-0408">Iron</keyword>
<keyword evidence="4 14" id="KW-0812">Transmembrane</keyword>
<evidence type="ECO:0000256" key="11">
    <source>
        <dbReference type="ARBA" id="ARBA00023136"/>
    </source>
</evidence>
<evidence type="ECO:0000256" key="4">
    <source>
        <dbReference type="ARBA" id="ARBA00022692"/>
    </source>
</evidence>
<dbReference type="InterPro" id="IPR036400">
    <property type="entry name" value="Cyt_B5-like_heme/steroid_sf"/>
</dbReference>
<dbReference type="EMBL" id="JAWWNJ010000007">
    <property type="protein sequence ID" value="KAK7052267.1"/>
    <property type="molecule type" value="Genomic_DNA"/>
</dbReference>
<keyword evidence="6 13" id="KW-0276">Fatty acid metabolism</keyword>
<dbReference type="SUPFAM" id="SSF55856">
    <property type="entry name" value="Cytochrome b5-like heme/steroid binding domain"/>
    <property type="match status" value="1"/>
</dbReference>
<dbReference type="InterPro" id="IPR005804">
    <property type="entry name" value="FA_desaturase_dom"/>
</dbReference>
<name>A0AAW0DIY3_9AGAR</name>
<dbReference type="PIRSF" id="PIRSF000345">
    <property type="entry name" value="OLE1"/>
    <property type="match status" value="1"/>
</dbReference>
<gene>
    <name evidence="16" type="ORF">R3P38DRAFT_1640083</name>
</gene>
<dbReference type="GO" id="GO:0004768">
    <property type="term" value="F:stearoyl-CoA 9-desaturase activity"/>
    <property type="evidence" value="ECO:0007669"/>
    <property type="project" value="UniProtKB-UniRule"/>
</dbReference>
<keyword evidence="10 13" id="KW-0443">Lipid metabolism</keyword>
<feature type="transmembrane region" description="Helical" evidence="14">
    <location>
        <begin position="24"/>
        <end position="44"/>
    </location>
</feature>
<keyword evidence="13" id="KW-0813">Transport</keyword>
<evidence type="ECO:0000256" key="8">
    <source>
        <dbReference type="ARBA" id="ARBA00023002"/>
    </source>
</evidence>
<dbReference type="Pfam" id="PF00487">
    <property type="entry name" value="FA_desaturase"/>
    <property type="match status" value="1"/>
</dbReference>
<dbReference type="PRINTS" id="PR00075">
    <property type="entry name" value="FACDDSATRASE"/>
</dbReference>
<dbReference type="EC" id="1.14.19.1" evidence="13"/>
<keyword evidence="17" id="KW-1185">Reference proteome</keyword>
<evidence type="ECO:0000259" key="15">
    <source>
        <dbReference type="PROSITE" id="PS50255"/>
    </source>
</evidence>
<evidence type="ECO:0000256" key="2">
    <source>
        <dbReference type="ARBA" id="ARBA00009295"/>
    </source>
</evidence>
<keyword evidence="5 13" id="KW-0479">Metal-binding</keyword>
<keyword evidence="11 14" id="KW-0472">Membrane</keyword>